<feature type="transmembrane region" description="Helical" evidence="10">
    <location>
        <begin position="229"/>
        <end position="251"/>
    </location>
</feature>
<keyword evidence="9" id="KW-0807">Transducer</keyword>
<dbReference type="OMA" id="AFTHDAF"/>
<evidence type="ECO:0000256" key="4">
    <source>
        <dbReference type="ARBA" id="ARBA00022692"/>
    </source>
</evidence>
<gene>
    <name evidence="13" type="primary">LOC113404202</name>
</gene>
<evidence type="ECO:0000256" key="5">
    <source>
        <dbReference type="ARBA" id="ARBA00022989"/>
    </source>
</evidence>
<feature type="transmembrane region" description="Helical" evidence="10">
    <location>
        <begin position="102"/>
        <end position="123"/>
    </location>
</feature>
<reference evidence="13" key="1">
    <citation type="submission" date="2025-08" db="UniProtKB">
        <authorList>
            <consortium name="RefSeq"/>
        </authorList>
    </citation>
    <scope>IDENTIFICATION</scope>
    <source>
        <tissue evidence="13">Whole body</tissue>
    </source>
</reference>
<feature type="transmembrane region" description="Helical" evidence="10">
    <location>
        <begin position="263"/>
        <end position="285"/>
    </location>
</feature>
<evidence type="ECO:0000256" key="2">
    <source>
        <dbReference type="ARBA" id="ARBA00010663"/>
    </source>
</evidence>
<dbReference type="RefSeq" id="XP_026500820.1">
    <property type="nucleotide sequence ID" value="XM_026645035.2"/>
</dbReference>
<feature type="domain" description="G-protein coupled receptors family 1 profile" evidence="11">
    <location>
        <begin position="45"/>
        <end position="252"/>
    </location>
</feature>
<name>A0A8B8IUJ1_VANTA</name>
<evidence type="ECO:0000259" key="11">
    <source>
        <dbReference type="PROSITE" id="PS50262"/>
    </source>
</evidence>
<evidence type="ECO:0000313" key="13">
    <source>
        <dbReference type="RefSeq" id="XP_026500820.1"/>
    </source>
</evidence>
<keyword evidence="4 10" id="KW-0812">Transmembrane</keyword>
<dbReference type="Pfam" id="PF00001">
    <property type="entry name" value="7tm_1"/>
    <property type="match status" value="1"/>
</dbReference>
<proteinExistence type="inferred from homology"/>
<organism evidence="12 13">
    <name type="scientific">Vanessa tameamea</name>
    <name type="common">Kamehameha butterfly</name>
    <dbReference type="NCBI Taxonomy" id="334116"/>
    <lineage>
        <taxon>Eukaryota</taxon>
        <taxon>Metazoa</taxon>
        <taxon>Ecdysozoa</taxon>
        <taxon>Arthropoda</taxon>
        <taxon>Hexapoda</taxon>
        <taxon>Insecta</taxon>
        <taxon>Pterygota</taxon>
        <taxon>Neoptera</taxon>
        <taxon>Endopterygota</taxon>
        <taxon>Lepidoptera</taxon>
        <taxon>Glossata</taxon>
        <taxon>Ditrysia</taxon>
        <taxon>Papilionoidea</taxon>
        <taxon>Nymphalidae</taxon>
        <taxon>Nymphalinae</taxon>
        <taxon>Vanessa</taxon>
    </lineage>
</organism>
<evidence type="ECO:0000256" key="9">
    <source>
        <dbReference type="ARBA" id="ARBA00023224"/>
    </source>
</evidence>
<dbReference type="GO" id="GO:0004930">
    <property type="term" value="F:G protein-coupled receptor activity"/>
    <property type="evidence" value="ECO:0007669"/>
    <property type="project" value="UniProtKB-KW"/>
</dbReference>
<evidence type="ECO:0000256" key="3">
    <source>
        <dbReference type="ARBA" id="ARBA00022475"/>
    </source>
</evidence>
<feature type="transmembrane region" description="Helical" evidence="10">
    <location>
        <begin position="32"/>
        <end position="54"/>
    </location>
</feature>
<feature type="transmembrane region" description="Helical" evidence="10">
    <location>
        <begin position="184"/>
        <end position="209"/>
    </location>
</feature>
<keyword evidence="7 10" id="KW-0472">Membrane</keyword>
<evidence type="ECO:0000256" key="7">
    <source>
        <dbReference type="ARBA" id="ARBA00023136"/>
    </source>
</evidence>
<keyword evidence="12" id="KW-1185">Reference proteome</keyword>
<dbReference type="GO" id="GO:0005886">
    <property type="term" value="C:plasma membrane"/>
    <property type="evidence" value="ECO:0007669"/>
    <property type="project" value="UniProtKB-SubCell"/>
</dbReference>
<dbReference type="PANTHER" id="PTHR24228:SF59">
    <property type="entry name" value="NEUROPEPTIDE RECEPTOR 15"/>
    <property type="match status" value="1"/>
</dbReference>
<dbReference type="CDD" id="cd00637">
    <property type="entry name" value="7tm_classA_rhodopsin-like"/>
    <property type="match status" value="1"/>
</dbReference>
<feature type="transmembrane region" description="Helical" evidence="10">
    <location>
        <begin position="66"/>
        <end position="90"/>
    </location>
</feature>
<keyword evidence="3" id="KW-1003">Cell membrane</keyword>
<dbReference type="CTD" id="100174942"/>
<keyword evidence="6" id="KW-0297">G-protein coupled receptor</keyword>
<dbReference type="PROSITE" id="PS50262">
    <property type="entry name" value="G_PROTEIN_RECEP_F1_2"/>
    <property type="match status" value="1"/>
</dbReference>
<dbReference type="GeneID" id="113404202"/>
<comment type="similarity">
    <text evidence="2">Belongs to the G-protein coupled receptor 1 family.</text>
</comment>
<feature type="transmembrane region" description="Helical" evidence="10">
    <location>
        <begin position="144"/>
        <end position="164"/>
    </location>
</feature>
<comment type="subcellular location">
    <subcellularLocation>
        <location evidence="1">Cell membrane</location>
        <topology evidence="1">Multi-pass membrane protein</topology>
    </subcellularLocation>
</comment>
<dbReference type="Gene3D" id="1.20.1070.10">
    <property type="entry name" value="Rhodopsin 7-helix transmembrane proteins"/>
    <property type="match status" value="1"/>
</dbReference>
<evidence type="ECO:0000256" key="1">
    <source>
        <dbReference type="ARBA" id="ARBA00004651"/>
    </source>
</evidence>
<keyword evidence="5 10" id="KW-1133">Transmembrane helix</keyword>
<evidence type="ECO:0000256" key="6">
    <source>
        <dbReference type="ARBA" id="ARBA00023040"/>
    </source>
</evidence>
<evidence type="ECO:0000256" key="10">
    <source>
        <dbReference type="SAM" id="Phobius"/>
    </source>
</evidence>
<dbReference type="AlphaFoldDB" id="A0A8B8IUJ1"/>
<accession>A0A8B8IUJ1</accession>
<dbReference type="InterPro" id="IPR000276">
    <property type="entry name" value="GPCR_Rhodpsn"/>
</dbReference>
<dbReference type="Proteomes" id="UP001652626">
    <property type="component" value="Chromosome Z"/>
</dbReference>
<evidence type="ECO:0000256" key="8">
    <source>
        <dbReference type="ARBA" id="ARBA00023170"/>
    </source>
</evidence>
<dbReference type="PANTHER" id="PTHR24228">
    <property type="entry name" value="B2 BRADYKININ RECEPTOR/ANGIOTENSIN II RECEPTOR"/>
    <property type="match status" value="1"/>
</dbReference>
<dbReference type="InterPro" id="IPR017452">
    <property type="entry name" value="GPCR_Rhodpsn_7TM"/>
</dbReference>
<protein>
    <submittedName>
        <fullName evidence="13">Melatonin receptor type 1B-B-like isoform X2</fullName>
    </submittedName>
</protein>
<sequence length="352" mass="40206">MLGVGSFNGSGALVRAYSPVTLSHEWPKISRLLLMLFCSCFGSTMNGFFVASFFIEHTLRKAGNVYLACVGMADLVMTAGVTSVSAVVILSGQWDNIQVCKALQFLGLTSTYCYGIYFAFVAVENFYRVCRTPDEYAVFMSMRIDVVCLLIFFVNMGLSAAGVYMDLDYDYCERQHYGNFYFRIFTTVIVQAVPAVLTVLFLFISSIRVKRRARSQIQYKRSHLYDREYSTTSINTTAYIFFMIAWTPYVIIVHEFPNTSDAVYYNMMAIGLFRSALTSSIYGIFNMNFRRAYAHLFNYCCCKSSLSSSISNRPRRAIEYKSTIGEVRVHIMHQAVTMSHSRVTYWQETQEL</sequence>
<dbReference type="SUPFAM" id="SSF81321">
    <property type="entry name" value="Family A G protein-coupled receptor-like"/>
    <property type="match status" value="1"/>
</dbReference>
<evidence type="ECO:0000313" key="12">
    <source>
        <dbReference type="Proteomes" id="UP001652626"/>
    </source>
</evidence>
<keyword evidence="8" id="KW-0675">Receptor</keyword>